<dbReference type="EMBL" id="JBHTLQ010000023">
    <property type="protein sequence ID" value="MFD1191213.1"/>
    <property type="molecule type" value="Genomic_DNA"/>
</dbReference>
<keyword evidence="2" id="KW-0560">Oxidoreductase</keyword>
<evidence type="ECO:0000256" key="3">
    <source>
        <dbReference type="RuleBase" id="RU000363"/>
    </source>
</evidence>
<dbReference type="InterPro" id="IPR020904">
    <property type="entry name" value="Sc_DH/Rdtase_CS"/>
</dbReference>
<dbReference type="NCBIfam" id="NF009466">
    <property type="entry name" value="PRK12826.1-2"/>
    <property type="match status" value="1"/>
</dbReference>
<dbReference type="InterPro" id="IPR057326">
    <property type="entry name" value="KR_dom"/>
</dbReference>
<dbReference type="CDD" id="cd05333">
    <property type="entry name" value="BKR_SDR_c"/>
    <property type="match status" value="1"/>
</dbReference>
<dbReference type="Proteomes" id="UP001597216">
    <property type="component" value="Unassembled WGS sequence"/>
</dbReference>
<dbReference type="InterPro" id="IPR050259">
    <property type="entry name" value="SDR"/>
</dbReference>
<organism evidence="5 6">
    <name type="scientific">Phenylobacterium conjunctum</name>
    <dbReference type="NCBI Taxonomy" id="1298959"/>
    <lineage>
        <taxon>Bacteria</taxon>
        <taxon>Pseudomonadati</taxon>
        <taxon>Pseudomonadota</taxon>
        <taxon>Alphaproteobacteria</taxon>
        <taxon>Caulobacterales</taxon>
        <taxon>Caulobacteraceae</taxon>
        <taxon>Phenylobacterium</taxon>
    </lineage>
</organism>
<proteinExistence type="inferred from homology"/>
<name>A0ABW3T2L0_9CAUL</name>
<dbReference type="PANTHER" id="PTHR42879:SF2">
    <property type="entry name" value="3-OXOACYL-[ACYL-CARRIER-PROTEIN] REDUCTASE FABG"/>
    <property type="match status" value="1"/>
</dbReference>
<dbReference type="Gene3D" id="3.40.50.720">
    <property type="entry name" value="NAD(P)-binding Rossmann-like Domain"/>
    <property type="match status" value="1"/>
</dbReference>
<dbReference type="InterPro" id="IPR036291">
    <property type="entry name" value="NAD(P)-bd_dom_sf"/>
</dbReference>
<dbReference type="InterPro" id="IPR011283">
    <property type="entry name" value="Acetoacetyl-CoA_reductase"/>
</dbReference>
<keyword evidence="6" id="KW-1185">Reference proteome</keyword>
<evidence type="ECO:0000313" key="5">
    <source>
        <dbReference type="EMBL" id="MFD1191213.1"/>
    </source>
</evidence>
<protein>
    <submittedName>
        <fullName evidence="5">Beta-ketoacyl-ACP reductase</fullName>
    </submittedName>
</protein>
<comment type="similarity">
    <text evidence="1 3">Belongs to the short-chain dehydrogenases/reductases (SDR) family.</text>
</comment>
<comment type="caution">
    <text evidence="5">The sequence shown here is derived from an EMBL/GenBank/DDBJ whole genome shotgun (WGS) entry which is preliminary data.</text>
</comment>
<dbReference type="Pfam" id="PF00106">
    <property type="entry name" value="adh_short"/>
    <property type="match status" value="1"/>
</dbReference>
<gene>
    <name evidence="5" type="ORF">ACFQ27_11535</name>
</gene>
<dbReference type="InterPro" id="IPR002347">
    <property type="entry name" value="SDR_fam"/>
</dbReference>
<dbReference type="NCBIfam" id="TIGR01829">
    <property type="entry name" value="AcAcCoA_reduct"/>
    <property type="match status" value="1"/>
</dbReference>
<dbReference type="PANTHER" id="PTHR42879">
    <property type="entry name" value="3-OXOACYL-(ACYL-CARRIER-PROTEIN) REDUCTASE"/>
    <property type="match status" value="1"/>
</dbReference>
<dbReference type="PRINTS" id="PR00081">
    <property type="entry name" value="GDHRDH"/>
</dbReference>
<evidence type="ECO:0000313" key="6">
    <source>
        <dbReference type="Proteomes" id="UP001597216"/>
    </source>
</evidence>
<dbReference type="SMART" id="SM00822">
    <property type="entry name" value="PKS_KR"/>
    <property type="match status" value="1"/>
</dbReference>
<evidence type="ECO:0000256" key="1">
    <source>
        <dbReference type="ARBA" id="ARBA00006484"/>
    </source>
</evidence>
<dbReference type="SUPFAM" id="SSF51735">
    <property type="entry name" value="NAD(P)-binding Rossmann-fold domains"/>
    <property type="match status" value="1"/>
</dbReference>
<evidence type="ECO:0000259" key="4">
    <source>
        <dbReference type="SMART" id="SM00822"/>
    </source>
</evidence>
<evidence type="ECO:0000256" key="2">
    <source>
        <dbReference type="ARBA" id="ARBA00023002"/>
    </source>
</evidence>
<reference evidence="6" key="1">
    <citation type="journal article" date="2019" name="Int. J. Syst. Evol. Microbiol.">
        <title>The Global Catalogue of Microorganisms (GCM) 10K type strain sequencing project: providing services to taxonomists for standard genome sequencing and annotation.</title>
        <authorList>
            <consortium name="The Broad Institute Genomics Platform"/>
            <consortium name="The Broad Institute Genome Sequencing Center for Infectious Disease"/>
            <person name="Wu L."/>
            <person name="Ma J."/>
        </authorList>
    </citation>
    <scope>NUCLEOTIDE SEQUENCE [LARGE SCALE GENOMIC DNA]</scope>
    <source>
        <strain evidence="6">CCUG 55074</strain>
    </source>
</reference>
<dbReference type="PROSITE" id="PS00061">
    <property type="entry name" value="ADH_SHORT"/>
    <property type="match status" value="1"/>
</dbReference>
<accession>A0ABW3T2L0</accession>
<sequence>MARVAFVTGGTRGIGRAICERLKADGMLVAAGYSGNEAAAAACAQELGVMVVKGNVGVYEDCARAAEAVAAELGPIDVLVNNAGITRDGVFHKMTPEQWSEVIRVNMDSVFNMTRQVIEGMRDRGWGRIINISSINGQKGQMGQTNYSAAKAGVIGFTKALALENAKKGVTVNCVCPGYIDTEMVQAVPENVLASIIGQIPVGRLGRGEEIADMVAFLAGEHAGYVTGSTLSLNGGQYMAG</sequence>
<feature type="domain" description="Ketoreductase" evidence="4">
    <location>
        <begin position="3"/>
        <end position="183"/>
    </location>
</feature>
<dbReference type="PRINTS" id="PR00080">
    <property type="entry name" value="SDRFAMILY"/>
</dbReference>
<dbReference type="RefSeq" id="WP_374343082.1">
    <property type="nucleotide sequence ID" value="NZ_JBHTLQ010000023.1"/>
</dbReference>
<dbReference type="NCBIfam" id="NF009464">
    <property type="entry name" value="PRK12824.1"/>
    <property type="match status" value="1"/>
</dbReference>